<feature type="region of interest" description="Disordered" evidence="1">
    <location>
        <begin position="348"/>
        <end position="419"/>
    </location>
</feature>
<dbReference type="Pfam" id="PF00249">
    <property type="entry name" value="Myb_DNA-binding"/>
    <property type="match status" value="1"/>
</dbReference>
<proteinExistence type="predicted"/>
<comment type="caution">
    <text evidence="4">The sequence shown here is derived from an EMBL/GenBank/DDBJ whole genome shotgun (WGS) entry which is preliminary data.</text>
</comment>
<dbReference type="EMBL" id="JABFUD020000013">
    <property type="protein sequence ID" value="KAI5071597.1"/>
    <property type="molecule type" value="Genomic_DNA"/>
</dbReference>
<dbReference type="AlphaFoldDB" id="A0A9D4UPS9"/>
<dbReference type="InterPro" id="IPR001005">
    <property type="entry name" value="SANT/Myb"/>
</dbReference>
<dbReference type="Proteomes" id="UP000886520">
    <property type="component" value="Chromosome 13"/>
</dbReference>
<sequence length="718" mass="74733">MRRDFARATPIANDVWRERSSRANFPVTTTEPSKKVKSMVAIEVYTGALLPLQTSMLESTLGGCEQMHTTRYTTSTILTLLQEVYNTAGSKVDWTSIVKNSSTGINSAREYQTLWRHLAYRVTFPDNVECDGEPLEDESDLEFEVEPLPGVGPDVASNVAACVKILAASGSVANTSSKNQEASFVIDIPNSSSGWEVRGNGQVSNVIVQGANTPENQPARKKRKLWTSEEDQELIAAVEKCGEGNWATMLKGAFKHERTAAQLSQRWALIRKRRDSQTGISQNNTIDNQPMVTGLTTSVSTQLPVETANVLPAAADCQKDCTPVTSTAGVGNVAPLPASASKSILVQDQNCNDGSTPSLAQPAGKGRPPMKRPAVSVLQQSRAANPTPGLVSSSSGQGTGVGGDLRSTKSVIPSLPSSGAVPARYSVSSGIRNTAVSSVGRQVPKSSAGPDPMIQAAAVAAGARIAPASAAASLLKAAHAGNVVHIGPGGVSMGKAGSQTQTNGNAACTTVKAGSGVGTRTSTGALVHYIRTGTGSSQSLHQANQRASQAKGQFVKSGSPQVARPNASAISSPGPSGPLQKALTPTFMPASGMREKTSSVLPNEGHSIANDATTTKSSERCLDGSSPFLEGITKVKDQDLATNCPNDSASESLPLGQNVVAEKGCLPKSNEVADVTCVTAPSIILETKEDPSASSLIQDKATESNSKDRPQDPGPSKQ</sequence>
<dbReference type="Gene3D" id="1.10.10.60">
    <property type="entry name" value="Homeodomain-like"/>
    <property type="match status" value="1"/>
</dbReference>
<feature type="compositionally biased region" description="Polar residues" evidence="1">
    <location>
        <begin position="348"/>
        <end position="359"/>
    </location>
</feature>
<dbReference type="PROSITE" id="PS51294">
    <property type="entry name" value="HTH_MYB"/>
    <property type="match status" value="1"/>
</dbReference>
<feature type="domain" description="Myb-like" evidence="2">
    <location>
        <begin position="218"/>
        <end position="267"/>
    </location>
</feature>
<feature type="compositionally biased region" description="Basic and acidic residues" evidence="1">
    <location>
        <begin position="700"/>
        <end position="711"/>
    </location>
</feature>
<organism evidence="4 5">
    <name type="scientific">Adiantum capillus-veneris</name>
    <name type="common">Maidenhair fern</name>
    <dbReference type="NCBI Taxonomy" id="13818"/>
    <lineage>
        <taxon>Eukaryota</taxon>
        <taxon>Viridiplantae</taxon>
        <taxon>Streptophyta</taxon>
        <taxon>Embryophyta</taxon>
        <taxon>Tracheophyta</taxon>
        <taxon>Polypodiopsida</taxon>
        <taxon>Polypodiidae</taxon>
        <taxon>Polypodiales</taxon>
        <taxon>Pteridineae</taxon>
        <taxon>Pteridaceae</taxon>
        <taxon>Vittarioideae</taxon>
        <taxon>Adiantum</taxon>
    </lineage>
</organism>
<evidence type="ECO:0008006" key="6">
    <source>
        <dbReference type="Google" id="ProtNLM"/>
    </source>
</evidence>
<feature type="compositionally biased region" description="Polar residues" evidence="1">
    <location>
        <begin position="408"/>
        <end position="417"/>
    </location>
</feature>
<feature type="region of interest" description="Disordered" evidence="1">
    <location>
        <begin position="557"/>
        <end position="580"/>
    </location>
</feature>
<reference evidence="4" key="1">
    <citation type="submission" date="2021-01" db="EMBL/GenBank/DDBJ databases">
        <title>Adiantum capillus-veneris genome.</title>
        <authorList>
            <person name="Fang Y."/>
            <person name="Liao Q."/>
        </authorList>
    </citation>
    <scope>NUCLEOTIDE SEQUENCE</scope>
    <source>
        <strain evidence="4">H3</strain>
        <tissue evidence="4">Leaf</tissue>
    </source>
</reference>
<evidence type="ECO:0000259" key="2">
    <source>
        <dbReference type="PROSITE" id="PS50090"/>
    </source>
</evidence>
<gene>
    <name evidence="4" type="ORF">GOP47_0013848</name>
</gene>
<feature type="region of interest" description="Disordered" evidence="1">
    <location>
        <begin position="687"/>
        <end position="718"/>
    </location>
</feature>
<keyword evidence="5" id="KW-1185">Reference proteome</keyword>
<dbReference type="InterPro" id="IPR017930">
    <property type="entry name" value="Myb_dom"/>
</dbReference>
<evidence type="ECO:0000256" key="1">
    <source>
        <dbReference type="SAM" id="MobiDB-lite"/>
    </source>
</evidence>
<feature type="domain" description="HTH myb-type" evidence="3">
    <location>
        <begin position="220"/>
        <end position="275"/>
    </location>
</feature>
<dbReference type="InterPro" id="IPR009057">
    <property type="entry name" value="Homeodomain-like_sf"/>
</dbReference>
<accession>A0A9D4UPS9</accession>
<dbReference type="PANTHER" id="PTHR47206:SF1">
    <property type="entry name" value="HOMEODOMAIN-LIKE SUPERFAMILY PROTEIN"/>
    <property type="match status" value="1"/>
</dbReference>
<protein>
    <recommendedName>
        <fullName evidence="6">Homeodomain-like superfamily protein</fullName>
    </recommendedName>
</protein>
<evidence type="ECO:0000313" key="4">
    <source>
        <dbReference type="EMBL" id="KAI5071597.1"/>
    </source>
</evidence>
<dbReference type="OrthoDB" id="608866at2759"/>
<dbReference type="PROSITE" id="PS50090">
    <property type="entry name" value="MYB_LIKE"/>
    <property type="match status" value="1"/>
</dbReference>
<dbReference type="SMART" id="SM00717">
    <property type="entry name" value="SANT"/>
    <property type="match status" value="1"/>
</dbReference>
<dbReference type="CDD" id="cd11660">
    <property type="entry name" value="SANT_TRF"/>
    <property type="match status" value="1"/>
</dbReference>
<evidence type="ECO:0000259" key="3">
    <source>
        <dbReference type="PROSITE" id="PS51294"/>
    </source>
</evidence>
<dbReference type="SUPFAM" id="SSF46689">
    <property type="entry name" value="Homeodomain-like"/>
    <property type="match status" value="1"/>
</dbReference>
<evidence type="ECO:0000313" key="5">
    <source>
        <dbReference type="Proteomes" id="UP000886520"/>
    </source>
</evidence>
<name>A0A9D4UPS9_ADICA</name>
<dbReference type="PANTHER" id="PTHR47206">
    <property type="entry name" value="HOMEODOMAIN-LIKE SUPERFAMILY PROTEIN"/>
    <property type="match status" value="1"/>
</dbReference>
<feature type="region of interest" description="Disordered" evidence="1">
    <location>
        <begin position="596"/>
        <end position="620"/>
    </location>
</feature>